<accession>A0A1C7MK69</accession>
<protein>
    <submittedName>
        <fullName evidence="1">Uncharacterized protein</fullName>
    </submittedName>
</protein>
<reference evidence="1 2" key="1">
    <citation type="submission" date="2016-03" db="EMBL/GenBank/DDBJ databases">
        <title>Whole genome sequencing of Grifola frondosa 9006-11.</title>
        <authorList>
            <person name="Min B."/>
            <person name="Park H."/>
            <person name="Kim J.-G."/>
            <person name="Cho H."/>
            <person name="Oh Y.-L."/>
            <person name="Kong W.-S."/>
            <person name="Choi I.-G."/>
        </authorList>
    </citation>
    <scope>NUCLEOTIDE SEQUENCE [LARGE SCALE GENOMIC DNA]</scope>
    <source>
        <strain evidence="1 2">9006-11</strain>
    </source>
</reference>
<proteinExistence type="predicted"/>
<keyword evidence="2" id="KW-1185">Reference proteome</keyword>
<evidence type="ECO:0000313" key="2">
    <source>
        <dbReference type="Proteomes" id="UP000092993"/>
    </source>
</evidence>
<dbReference type="AlphaFoldDB" id="A0A1C7MK69"/>
<gene>
    <name evidence="1" type="ORF">A0H81_01645</name>
</gene>
<name>A0A1C7MK69_GRIFR</name>
<dbReference type="EMBL" id="LUGG01000002">
    <property type="protein sequence ID" value="OBZ77273.1"/>
    <property type="molecule type" value="Genomic_DNA"/>
</dbReference>
<dbReference type="Proteomes" id="UP000092993">
    <property type="component" value="Unassembled WGS sequence"/>
</dbReference>
<sequence length="64" mass="7001">MLALHVDFFFQAFRNRNTPEIRDGLVCATSLNMGFSKAACAPSLPYGNRKLSSANPGYMKLSSS</sequence>
<comment type="caution">
    <text evidence="1">The sequence shown here is derived from an EMBL/GenBank/DDBJ whole genome shotgun (WGS) entry which is preliminary data.</text>
</comment>
<organism evidence="1 2">
    <name type="scientific">Grifola frondosa</name>
    <name type="common">Maitake</name>
    <name type="synonym">Polyporus frondosus</name>
    <dbReference type="NCBI Taxonomy" id="5627"/>
    <lineage>
        <taxon>Eukaryota</taxon>
        <taxon>Fungi</taxon>
        <taxon>Dikarya</taxon>
        <taxon>Basidiomycota</taxon>
        <taxon>Agaricomycotina</taxon>
        <taxon>Agaricomycetes</taxon>
        <taxon>Polyporales</taxon>
        <taxon>Grifolaceae</taxon>
        <taxon>Grifola</taxon>
    </lineage>
</organism>
<evidence type="ECO:0000313" key="1">
    <source>
        <dbReference type="EMBL" id="OBZ77273.1"/>
    </source>
</evidence>